<sequence length="271" mass="32517">MKEKEVLKRLGIRNKNELISLRQFSDILGCIWSNGNYYELTPKIPRLIDKIEFLNNPEGFHPIDINKEIKLNYYRRDRDNLQRKNRYVGWKVKIPRRILLKEDISDYYTTNEGIPHNNVVHRGHLLGKQFKKFLFESTSIKNNIHFFDKNNIDNIYQQFSRANCNDKFNNGQSYFENIVCGIIENYISKGIFECCYYEVEAIFLDIDDKMPVGNRILFFDKENFENSFHVFVPNYSEKYVLENYSYLKYRKRFKSGFSKKVLKFIGSNYNC</sequence>
<proteinExistence type="predicted"/>
<dbReference type="Gene3D" id="3.40.570.10">
    <property type="entry name" value="Extracellular Endonuclease, subunit A"/>
    <property type="match status" value="1"/>
</dbReference>
<dbReference type="Proteomes" id="UP000441330">
    <property type="component" value="Unassembled WGS sequence"/>
</dbReference>
<dbReference type="InterPro" id="IPR044929">
    <property type="entry name" value="DNA/RNA_non-sp_Endonuclease_sf"/>
</dbReference>
<evidence type="ECO:0000313" key="1">
    <source>
        <dbReference type="EMBL" id="MTS54095.1"/>
    </source>
</evidence>
<evidence type="ECO:0008006" key="3">
    <source>
        <dbReference type="Google" id="ProtNLM"/>
    </source>
</evidence>
<gene>
    <name evidence="1" type="ORF">GMC94_04190</name>
</gene>
<comment type="caution">
    <text evidence="1">The sequence shown here is derived from an EMBL/GenBank/DDBJ whole genome shotgun (WGS) entry which is preliminary data.</text>
</comment>
<accession>A0A7X2X3I7</accession>
<dbReference type="RefSeq" id="WP_129824382.1">
    <property type="nucleotide sequence ID" value="NZ_RCYS01000002.1"/>
</dbReference>
<evidence type="ECO:0000313" key="2">
    <source>
        <dbReference type="Proteomes" id="UP000441330"/>
    </source>
</evidence>
<dbReference type="EMBL" id="WMZJ01000002">
    <property type="protein sequence ID" value="MTS54095.1"/>
    <property type="molecule type" value="Genomic_DNA"/>
</dbReference>
<reference evidence="1 2" key="1">
    <citation type="journal article" date="2019" name="Nat. Med.">
        <title>A library of human gut bacterial isolates paired with longitudinal multiomics data enables mechanistic microbiome research.</title>
        <authorList>
            <person name="Poyet M."/>
            <person name="Groussin M."/>
            <person name="Gibbons S.M."/>
            <person name="Avila-Pacheco J."/>
            <person name="Jiang X."/>
            <person name="Kearney S.M."/>
            <person name="Perrotta A.R."/>
            <person name="Berdy B."/>
            <person name="Zhao S."/>
            <person name="Lieberman T.D."/>
            <person name="Swanson P.K."/>
            <person name="Smith M."/>
            <person name="Roesemann S."/>
            <person name="Alexander J.E."/>
            <person name="Rich S.A."/>
            <person name="Livny J."/>
            <person name="Vlamakis H."/>
            <person name="Clish C."/>
            <person name="Bullock K."/>
            <person name="Deik A."/>
            <person name="Scott J."/>
            <person name="Pierce K.A."/>
            <person name="Xavier R.J."/>
            <person name="Alm E.J."/>
        </authorList>
    </citation>
    <scope>NUCLEOTIDE SEQUENCE [LARGE SCALE GENOMIC DNA]</scope>
    <source>
        <strain evidence="1 2">BIOML-A1</strain>
    </source>
</reference>
<dbReference type="AlphaFoldDB" id="A0A7X2X3I7"/>
<name>A0A7X2X3I7_STRPA</name>
<protein>
    <recommendedName>
        <fullName evidence="3">DNA/RNA non-specific endonuclease</fullName>
    </recommendedName>
</protein>
<organism evidence="1 2">
    <name type="scientific">Streptococcus parasanguinis</name>
    <dbReference type="NCBI Taxonomy" id="1318"/>
    <lineage>
        <taxon>Bacteria</taxon>
        <taxon>Bacillati</taxon>
        <taxon>Bacillota</taxon>
        <taxon>Bacilli</taxon>
        <taxon>Lactobacillales</taxon>
        <taxon>Streptococcaceae</taxon>
        <taxon>Streptococcus</taxon>
    </lineage>
</organism>